<protein>
    <recommendedName>
        <fullName evidence="4">Integral membrane protein</fullName>
    </recommendedName>
</protein>
<dbReference type="GO" id="GO:0031505">
    <property type="term" value="P:fungal-type cell wall organization"/>
    <property type="evidence" value="ECO:0007669"/>
    <property type="project" value="TreeGrafter"/>
</dbReference>
<feature type="transmembrane region" description="Helical" evidence="1">
    <location>
        <begin position="196"/>
        <end position="229"/>
    </location>
</feature>
<gene>
    <name evidence="2" type="ORF">CNMCM6805_003237</name>
</gene>
<dbReference type="InterPro" id="IPR052413">
    <property type="entry name" value="SUR7_domain"/>
</dbReference>
<evidence type="ECO:0000256" key="1">
    <source>
        <dbReference type="SAM" id="Phobius"/>
    </source>
</evidence>
<dbReference type="Pfam" id="PF06687">
    <property type="entry name" value="SUR7"/>
    <property type="match status" value="1"/>
</dbReference>
<reference evidence="2" key="2">
    <citation type="submission" date="2020-04" db="EMBL/GenBank/DDBJ databases">
        <authorList>
            <person name="Santos R.A.C."/>
            <person name="Steenwyk J.L."/>
            <person name="Rivero-Menendez O."/>
            <person name="Mead M.E."/>
            <person name="Silva L.P."/>
            <person name="Bastos R.W."/>
            <person name="Alastruey-Izquierdo A."/>
            <person name="Goldman G.H."/>
            <person name="Rokas A."/>
        </authorList>
    </citation>
    <scope>NUCLEOTIDE SEQUENCE</scope>
    <source>
        <strain evidence="2">CNM-CM6805</strain>
    </source>
</reference>
<name>A0A8H4EET5_9EURO</name>
<dbReference type="AlphaFoldDB" id="A0A8H4EET5"/>
<keyword evidence="1" id="KW-0472">Membrane</keyword>
<feature type="transmembrane region" description="Helical" evidence="1">
    <location>
        <begin position="241"/>
        <end position="267"/>
    </location>
</feature>
<feature type="transmembrane region" description="Helical" evidence="1">
    <location>
        <begin position="164"/>
        <end position="184"/>
    </location>
</feature>
<evidence type="ECO:0000313" key="3">
    <source>
        <dbReference type="Proteomes" id="UP000653565"/>
    </source>
</evidence>
<comment type="caution">
    <text evidence="2">The sequence shown here is derived from an EMBL/GenBank/DDBJ whole genome shotgun (WGS) entry which is preliminary data.</text>
</comment>
<reference evidence="2" key="1">
    <citation type="journal article" date="2020" name="bioRxiv">
        <title>Genomic and phenotypic heterogeneity of clinical isolates of the human pathogens Aspergillus fumigatus, Aspergillus lentulus and Aspergillus fumigatiaffinis.</title>
        <authorList>
            <person name="dos Santos R.A.C."/>
            <person name="Steenwyk J.L."/>
            <person name="Rivero-Menendez O."/>
            <person name="Mead M.E."/>
            <person name="Silva L.P."/>
            <person name="Bastos R.W."/>
            <person name="Alastruey-Izquierdo A."/>
            <person name="Goldman G.H."/>
            <person name="Rokas A."/>
        </authorList>
    </citation>
    <scope>NUCLEOTIDE SEQUENCE</scope>
    <source>
        <strain evidence="2">CNM-CM6805</strain>
    </source>
</reference>
<dbReference type="Proteomes" id="UP000653565">
    <property type="component" value="Unassembled WGS sequence"/>
</dbReference>
<keyword evidence="1" id="KW-1133">Transmembrane helix</keyword>
<accession>A0A8H4EET5</accession>
<organism evidence="2 3">
    <name type="scientific">Aspergillus fumigatiaffinis</name>
    <dbReference type="NCBI Taxonomy" id="340414"/>
    <lineage>
        <taxon>Eukaryota</taxon>
        <taxon>Fungi</taxon>
        <taxon>Dikarya</taxon>
        <taxon>Ascomycota</taxon>
        <taxon>Pezizomycotina</taxon>
        <taxon>Eurotiomycetes</taxon>
        <taxon>Eurotiomycetidae</taxon>
        <taxon>Eurotiales</taxon>
        <taxon>Aspergillaceae</taxon>
        <taxon>Aspergillus</taxon>
        <taxon>Aspergillus subgen. Fumigati</taxon>
    </lineage>
</organism>
<dbReference type="GO" id="GO:0051285">
    <property type="term" value="C:cell cortex of cell tip"/>
    <property type="evidence" value="ECO:0007669"/>
    <property type="project" value="TreeGrafter"/>
</dbReference>
<dbReference type="EMBL" id="JAAAPX010000018">
    <property type="protein sequence ID" value="KAF4242122.1"/>
    <property type="molecule type" value="Genomic_DNA"/>
</dbReference>
<sequence>MADSSRVVCVAISLVLTLGALIAMLCANAPGLARQDIYLFQVQATSNYFFSSSSYTDPAGFCRPKTACLKTHSLFNEIHNTCPRSSKRTIRFNAADIDVRAVYNVSLWGYCHTPQNGSQVCSKSRLNWAEAPLNAAKRNVEDWINAKDPHIALPERFTDMIREFSLWTLLAEVFSVIAVMALSAELFFGMFATRSLAVSCATFLVACVATVAVCVTAFAATLMLVVSAFSIDFGVITSSWFLALPISAVFAIAACVSWLFTTCCCCAPDNGSHQRGRDHKSEMLVPSNSYGAQASSGTASNAWSTVTLMC</sequence>
<keyword evidence="3" id="KW-1185">Reference proteome</keyword>
<keyword evidence="1" id="KW-0812">Transmembrane</keyword>
<dbReference type="InterPro" id="IPR009571">
    <property type="entry name" value="SUR7/Rim9-like_fungi"/>
</dbReference>
<dbReference type="GO" id="GO:0005886">
    <property type="term" value="C:plasma membrane"/>
    <property type="evidence" value="ECO:0007669"/>
    <property type="project" value="InterPro"/>
</dbReference>
<proteinExistence type="predicted"/>
<dbReference type="PANTHER" id="PTHR28019:SF3">
    <property type="entry name" value="INTEGRAL MEMBRANE PROTEIN (AFU_ORTHOLOGUE AFUA_6G07470)"/>
    <property type="match status" value="1"/>
</dbReference>
<dbReference type="PANTHER" id="PTHR28019">
    <property type="entry name" value="CELL MEMBRANE PROTEIN YLR413W-RELATED"/>
    <property type="match status" value="1"/>
</dbReference>
<evidence type="ECO:0008006" key="4">
    <source>
        <dbReference type="Google" id="ProtNLM"/>
    </source>
</evidence>
<evidence type="ECO:0000313" key="2">
    <source>
        <dbReference type="EMBL" id="KAF4242122.1"/>
    </source>
</evidence>
<dbReference type="OrthoDB" id="4480814at2759"/>